<dbReference type="InterPro" id="IPR036259">
    <property type="entry name" value="MFS_trans_sf"/>
</dbReference>
<evidence type="ECO:0000256" key="1">
    <source>
        <dbReference type="ARBA" id="ARBA00004141"/>
    </source>
</evidence>
<evidence type="ECO:0000256" key="2">
    <source>
        <dbReference type="ARBA" id="ARBA00022448"/>
    </source>
</evidence>
<evidence type="ECO:0000313" key="7">
    <source>
        <dbReference type="Proteomes" id="UP000215244"/>
    </source>
</evidence>
<dbReference type="Proteomes" id="UP000215244">
    <property type="component" value="Chromosome"/>
</dbReference>
<dbReference type="Gene3D" id="1.20.1720.10">
    <property type="entry name" value="Multidrug resistance protein D"/>
    <property type="match status" value="1"/>
</dbReference>
<dbReference type="SUPFAM" id="SSF103473">
    <property type="entry name" value="MFS general substrate transporter"/>
    <property type="match status" value="1"/>
</dbReference>
<dbReference type="PANTHER" id="PTHR23502:SF132">
    <property type="entry name" value="POLYAMINE TRANSPORTER 2-RELATED"/>
    <property type="match status" value="1"/>
</dbReference>
<gene>
    <name evidence="6" type="ORF">CJ263_00815</name>
</gene>
<evidence type="ECO:0000256" key="3">
    <source>
        <dbReference type="ARBA" id="ARBA00022692"/>
    </source>
</evidence>
<dbReference type="InterPro" id="IPR011701">
    <property type="entry name" value="MFS"/>
</dbReference>
<dbReference type="GO" id="GO:0005886">
    <property type="term" value="C:plasma membrane"/>
    <property type="evidence" value="ECO:0007669"/>
    <property type="project" value="TreeGrafter"/>
</dbReference>
<protein>
    <submittedName>
        <fullName evidence="6">Bcr/CflA family drug resistance efflux transporter</fullName>
    </submittedName>
</protein>
<reference evidence="6 7" key="1">
    <citation type="submission" date="2017-08" db="EMBL/GenBank/DDBJ databases">
        <title>The complete genome sequence of Maribacter sp. B1, isolated from deep-sea sediment.</title>
        <authorList>
            <person name="Wu Y.-H."/>
            <person name="Cheng H."/>
            <person name="Xu X.-W."/>
        </authorList>
    </citation>
    <scope>NUCLEOTIDE SEQUENCE [LARGE SCALE GENOMIC DNA]</scope>
    <source>
        <strain evidence="6 7">B1</strain>
    </source>
</reference>
<accession>A0A223V1T0</accession>
<dbReference type="AlphaFoldDB" id="A0A223V1T0"/>
<comment type="subcellular location">
    <subcellularLocation>
        <location evidence="1">Membrane</location>
        <topology evidence="1">Multi-pass membrane protein</topology>
    </subcellularLocation>
</comment>
<keyword evidence="4" id="KW-1133">Transmembrane helix</keyword>
<evidence type="ECO:0000256" key="5">
    <source>
        <dbReference type="ARBA" id="ARBA00023136"/>
    </source>
</evidence>
<dbReference type="RefSeq" id="WP_094995524.1">
    <property type="nucleotide sequence ID" value="NZ_BMJL01000001.1"/>
</dbReference>
<evidence type="ECO:0000313" key="6">
    <source>
        <dbReference type="EMBL" id="ASV28889.1"/>
    </source>
</evidence>
<dbReference type="PROSITE" id="PS50850">
    <property type="entry name" value="MFS"/>
    <property type="match status" value="1"/>
</dbReference>
<dbReference type="Pfam" id="PF07690">
    <property type="entry name" value="MFS_1"/>
    <property type="match status" value="1"/>
</dbReference>
<evidence type="ECO:0000256" key="4">
    <source>
        <dbReference type="ARBA" id="ARBA00022989"/>
    </source>
</evidence>
<keyword evidence="5" id="KW-0472">Membrane</keyword>
<dbReference type="EMBL" id="CP022957">
    <property type="protein sequence ID" value="ASV28889.1"/>
    <property type="molecule type" value="Genomic_DNA"/>
</dbReference>
<keyword evidence="2" id="KW-0813">Transport</keyword>
<sequence>MQNENVKPNFEFVALMASLMSIVALTIDALIPAISDIGIAINSLDPPRNQLLIIMIFLGLGVGQLFFGPISDSLGRKPIVYMGFAVFGVASIICLLAPNLEIMIVGRILQGVGLSAPRTISISIIRDTYRGDYMAKIMSFVTAFFILIPVVAPAFGKFIMSFSGWEGIFYAQLFFAFLVCVWFFKRQEETLKPEYKVPFKTAVFVKGTKEIFKYRETVSCTIISGLITGSFLVYLSSAQHVFEELYGLADSFPLIFAGLAISIGFSTLTNGTLVLRFGMRNLSFVALSSFTLIALLYSFLFWGKPDPSVSVLIAFLSILFLCLGFIWGNLRAIAMEPIGHIAGIGAAITGFVSTVLSIPISIFIGQFITNSVWALFAGLGICGLISVILFVAFKTRPLFASNRAYQ</sequence>
<keyword evidence="7" id="KW-1185">Reference proteome</keyword>
<name>A0A223V1T0_9FLAO</name>
<dbReference type="InterPro" id="IPR020846">
    <property type="entry name" value="MFS_dom"/>
</dbReference>
<dbReference type="PANTHER" id="PTHR23502">
    <property type="entry name" value="MAJOR FACILITATOR SUPERFAMILY"/>
    <property type="match status" value="1"/>
</dbReference>
<proteinExistence type="predicted"/>
<dbReference type="OrthoDB" id="9800416at2"/>
<dbReference type="KEGG" id="marb:CJ263_00815"/>
<keyword evidence="3" id="KW-0812">Transmembrane</keyword>
<dbReference type="GO" id="GO:0022857">
    <property type="term" value="F:transmembrane transporter activity"/>
    <property type="evidence" value="ECO:0007669"/>
    <property type="project" value="InterPro"/>
</dbReference>
<dbReference type="CDD" id="cd17320">
    <property type="entry name" value="MFS_MdfA_MDR_like"/>
    <property type="match status" value="1"/>
</dbReference>
<organism evidence="6 7">
    <name type="scientific">Maribacter cobaltidurans</name>
    <dbReference type="NCBI Taxonomy" id="1178778"/>
    <lineage>
        <taxon>Bacteria</taxon>
        <taxon>Pseudomonadati</taxon>
        <taxon>Bacteroidota</taxon>
        <taxon>Flavobacteriia</taxon>
        <taxon>Flavobacteriales</taxon>
        <taxon>Flavobacteriaceae</taxon>
        <taxon>Maribacter</taxon>
    </lineage>
</organism>